<dbReference type="EMBL" id="LECT01000007">
    <property type="protein sequence ID" value="KLU07248.1"/>
    <property type="molecule type" value="Genomic_DNA"/>
</dbReference>
<evidence type="ECO:0000313" key="2">
    <source>
        <dbReference type="EMBL" id="KLU07248.1"/>
    </source>
</evidence>
<reference evidence="2" key="1">
    <citation type="submission" date="2015-05" db="EMBL/GenBank/DDBJ databases">
        <title>Permanent draft genome of Rhodopirellula islandicus K833.</title>
        <authorList>
            <person name="Kizina J."/>
            <person name="Richter M."/>
            <person name="Glockner F.O."/>
            <person name="Harder J."/>
        </authorList>
    </citation>
    <scope>NUCLEOTIDE SEQUENCE [LARGE SCALE GENOMIC DNA]</scope>
    <source>
        <strain evidence="2">K833</strain>
    </source>
</reference>
<comment type="caution">
    <text evidence="2">The sequence shown here is derived from an EMBL/GenBank/DDBJ whole genome shotgun (WGS) entry which is preliminary data.</text>
</comment>
<protein>
    <submittedName>
        <fullName evidence="2">Signal peptide protein</fullName>
    </submittedName>
</protein>
<dbReference type="PATRIC" id="fig|595434.4.peg.1007"/>
<gene>
    <name evidence="2" type="ORF">RISK_001049</name>
</gene>
<dbReference type="AlphaFoldDB" id="A0A0J1BLD4"/>
<accession>A0A0J1BLD4</accession>
<dbReference type="PROSITE" id="PS51257">
    <property type="entry name" value="PROKAR_LIPOPROTEIN"/>
    <property type="match status" value="1"/>
</dbReference>
<dbReference type="Proteomes" id="UP000036367">
    <property type="component" value="Unassembled WGS sequence"/>
</dbReference>
<organism evidence="2 3">
    <name type="scientific">Rhodopirellula islandica</name>
    <dbReference type="NCBI Taxonomy" id="595434"/>
    <lineage>
        <taxon>Bacteria</taxon>
        <taxon>Pseudomonadati</taxon>
        <taxon>Planctomycetota</taxon>
        <taxon>Planctomycetia</taxon>
        <taxon>Pirellulales</taxon>
        <taxon>Pirellulaceae</taxon>
        <taxon>Rhodopirellula</taxon>
    </lineage>
</organism>
<sequence length="340" mass="36166">MSLQNRSLGDQEMSILHRIGICVAFSLSCCSAMQPLEAATFANFSAARHNRFLGDDSLNPNFWLDHSLLTGVAVQRAVLITPLHYVTATHTGMINPTFVAADGTRHTYTAGASTVLQTTLQNDFELESGTTLMAGTVHNSDLLLVTLEAPVPASDGITPLPVLGGGYLDMLGRSMIVQGQNSQFGSDTIDATQTVELNTGAITESVIYRWDDPLGGGGLDELTLVGGDSGEGSFVEHGGQYVFTGTNMGIATDSETMEKFSFNNFVSPYVDLIAAEVSADGYSITVVAVPEPSMTWAMLTALGFGWAQRRTRRSRSRGQVTQAVPSGATPHASTGLFDRS</sequence>
<evidence type="ECO:0000256" key="1">
    <source>
        <dbReference type="SAM" id="MobiDB-lite"/>
    </source>
</evidence>
<dbReference type="InterPro" id="IPR013424">
    <property type="entry name" value="Ice-binding_C"/>
</dbReference>
<dbReference type="NCBIfam" id="TIGR02595">
    <property type="entry name" value="PEP_CTERM"/>
    <property type="match status" value="1"/>
</dbReference>
<keyword evidence="3" id="KW-1185">Reference proteome</keyword>
<name>A0A0J1BLD4_RHOIS</name>
<dbReference type="SUPFAM" id="SSF50494">
    <property type="entry name" value="Trypsin-like serine proteases"/>
    <property type="match status" value="1"/>
</dbReference>
<dbReference type="InterPro" id="IPR009003">
    <property type="entry name" value="Peptidase_S1_PA"/>
</dbReference>
<proteinExistence type="predicted"/>
<dbReference type="STRING" id="595434.RISK_001049"/>
<evidence type="ECO:0000313" key="3">
    <source>
        <dbReference type="Proteomes" id="UP000036367"/>
    </source>
</evidence>
<feature type="region of interest" description="Disordered" evidence="1">
    <location>
        <begin position="314"/>
        <end position="340"/>
    </location>
</feature>